<sequence length="129" mass="14812">MEIVFPGLLLTFSIMNIHRISSQFVLSIMKNTSCTLHPPMNFTKDISIPNLQRLLDSLKLLAEDKERRTLDIKTPSGLNNRNKGCMLRPHSKEPERLRASCNSFLSEDRFLLKLLEETIMLEKAVKSIV</sequence>
<dbReference type="EMBL" id="NMUH01007723">
    <property type="protein sequence ID" value="MQM17722.1"/>
    <property type="molecule type" value="Genomic_DNA"/>
</dbReference>
<evidence type="ECO:0000313" key="1">
    <source>
        <dbReference type="EMBL" id="MQM17722.1"/>
    </source>
</evidence>
<protein>
    <submittedName>
        <fullName evidence="1">Uncharacterized protein</fullName>
    </submittedName>
</protein>
<feature type="non-terminal residue" evidence="1">
    <location>
        <position position="129"/>
    </location>
</feature>
<evidence type="ECO:0000313" key="2">
    <source>
        <dbReference type="Proteomes" id="UP000652761"/>
    </source>
</evidence>
<dbReference type="AlphaFoldDB" id="A0A843XEM9"/>
<organism evidence="1 2">
    <name type="scientific">Colocasia esculenta</name>
    <name type="common">Wild taro</name>
    <name type="synonym">Arum esculentum</name>
    <dbReference type="NCBI Taxonomy" id="4460"/>
    <lineage>
        <taxon>Eukaryota</taxon>
        <taxon>Viridiplantae</taxon>
        <taxon>Streptophyta</taxon>
        <taxon>Embryophyta</taxon>
        <taxon>Tracheophyta</taxon>
        <taxon>Spermatophyta</taxon>
        <taxon>Magnoliopsida</taxon>
        <taxon>Liliopsida</taxon>
        <taxon>Araceae</taxon>
        <taxon>Aroideae</taxon>
        <taxon>Colocasieae</taxon>
        <taxon>Colocasia</taxon>
    </lineage>
</organism>
<gene>
    <name evidence="1" type="ORF">Taro_050698</name>
</gene>
<name>A0A843XEM9_COLES</name>
<dbReference type="Proteomes" id="UP000652761">
    <property type="component" value="Unassembled WGS sequence"/>
</dbReference>
<reference evidence="1" key="1">
    <citation type="submission" date="2017-07" db="EMBL/GenBank/DDBJ databases">
        <title>Taro Niue Genome Assembly and Annotation.</title>
        <authorList>
            <person name="Atibalentja N."/>
            <person name="Keating K."/>
            <person name="Fields C.J."/>
        </authorList>
    </citation>
    <scope>NUCLEOTIDE SEQUENCE</scope>
    <source>
        <strain evidence="1">Niue_2</strain>
        <tissue evidence="1">Leaf</tissue>
    </source>
</reference>
<proteinExistence type="predicted"/>
<comment type="caution">
    <text evidence="1">The sequence shown here is derived from an EMBL/GenBank/DDBJ whole genome shotgun (WGS) entry which is preliminary data.</text>
</comment>
<keyword evidence="2" id="KW-1185">Reference proteome</keyword>
<accession>A0A843XEM9</accession>